<dbReference type="GO" id="GO:0016787">
    <property type="term" value="F:hydrolase activity"/>
    <property type="evidence" value="ECO:0007669"/>
    <property type="project" value="UniProtKB-KW"/>
</dbReference>
<dbReference type="Gene3D" id="3.40.50.1820">
    <property type="entry name" value="alpha/beta hydrolase"/>
    <property type="match status" value="1"/>
</dbReference>
<keyword evidence="2 5" id="KW-0378">Hydrolase</keyword>
<protein>
    <submittedName>
        <fullName evidence="5">Alpha/beta hydrolase family protein</fullName>
    </submittedName>
</protein>
<dbReference type="Pfam" id="PF08386">
    <property type="entry name" value="Abhydrolase_4"/>
    <property type="match status" value="1"/>
</dbReference>
<evidence type="ECO:0000313" key="6">
    <source>
        <dbReference type="Proteomes" id="UP000245697"/>
    </source>
</evidence>
<comment type="similarity">
    <text evidence="1">Belongs to the peptidase S33 family.</text>
</comment>
<reference evidence="5 6" key="1">
    <citation type="submission" date="2018-05" db="EMBL/GenBank/DDBJ databases">
        <title>Genomic Encyclopedia of Archaeal and Bacterial Type Strains, Phase II (KMG-II): from individual species to whole genera.</title>
        <authorList>
            <person name="Goeker M."/>
        </authorList>
    </citation>
    <scope>NUCLEOTIDE SEQUENCE [LARGE SCALE GENOMIC DNA]</scope>
    <source>
        <strain evidence="5 6">DSM 45184</strain>
    </source>
</reference>
<dbReference type="Pfam" id="PF00561">
    <property type="entry name" value="Abhydrolase_1"/>
    <property type="match status" value="1"/>
</dbReference>
<comment type="caution">
    <text evidence="5">The sequence shown here is derived from an EMBL/GenBank/DDBJ whole genome shotgun (WGS) entry which is preliminary data.</text>
</comment>
<dbReference type="InterPro" id="IPR000073">
    <property type="entry name" value="AB_hydrolase_1"/>
</dbReference>
<evidence type="ECO:0000256" key="2">
    <source>
        <dbReference type="ARBA" id="ARBA00022801"/>
    </source>
</evidence>
<sequence length="518" mass="56142">MLFAAFAAWIRTKMGSMPALGRPVAAAILTLTTLLGYAPQPAVADRAVGVPPRVLRDVVPGPIRWKDCPEDERVQCGLMRVPVDWTAPFGPQIDVQLARRPAADPARRIGVLMVNPGGPGVSAVNLALDHDFFGSGVSSRFDIVGLDPRGVGRSAPILCDQKLVDAKPSPLYGSEAEFRKAEDYNRRLAADCAGRSGPVYGYADTISVARDMEAVRMALGEERISFFGASYGTLLGQLYAERYPGRIRALALDSVMDHSAGVDAFLDQTADAVQSAFDQFVAWCARDDRCVLRGRDIRVMWAELLRRSAAGQLVNPYDPPSRIGTWELMSAAFSAFYDPQWYSFAHYLKEAYDPAPTPVGRRAVPRLVDLTPHSFPAVFCQDWSLPVGGFTGYRDRLRALAGRAPQMRASPLALTAVSGCLGRAAAPVNPQRPIPRAAGPVLVVNSRYDPATAYPWAQQVARQLGPSARLLTYQGWGHVAYRHSTCVSATVDRYLTELTLPAEGASCPAVEPKPFGVG</sequence>
<accession>A0A316G9V2</accession>
<feature type="domain" description="Peptidase S33 tripeptidyl aminopeptidase-like C-terminal" evidence="4">
    <location>
        <begin position="416"/>
        <end position="507"/>
    </location>
</feature>
<dbReference type="InterPro" id="IPR029058">
    <property type="entry name" value="AB_hydrolase_fold"/>
</dbReference>
<dbReference type="InterPro" id="IPR013595">
    <property type="entry name" value="Pept_S33_TAP-like_C"/>
</dbReference>
<evidence type="ECO:0000259" key="4">
    <source>
        <dbReference type="Pfam" id="PF08386"/>
    </source>
</evidence>
<dbReference type="PANTHER" id="PTHR43248">
    <property type="entry name" value="2-SUCCINYL-6-HYDROXY-2,4-CYCLOHEXADIENE-1-CARBOXYLATE SYNTHASE"/>
    <property type="match status" value="1"/>
</dbReference>
<dbReference type="PANTHER" id="PTHR43248:SF30">
    <property type="entry name" value="AB HYDROLASE-1 DOMAIN-CONTAINING PROTEIN"/>
    <property type="match status" value="1"/>
</dbReference>
<evidence type="ECO:0000313" key="5">
    <source>
        <dbReference type="EMBL" id="PWK51267.1"/>
    </source>
</evidence>
<evidence type="ECO:0000256" key="1">
    <source>
        <dbReference type="ARBA" id="ARBA00010088"/>
    </source>
</evidence>
<dbReference type="Proteomes" id="UP000245697">
    <property type="component" value="Unassembled WGS sequence"/>
</dbReference>
<dbReference type="AlphaFoldDB" id="A0A316G9V2"/>
<feature type="domain" description="AB hydrolase-1" evidence="3">
    <location>
        <begin position="111"/>
        <end position="305"/>
    </location>
</feature>
<proteinExistence type="inferred from homology"/>
<dbReference type="EMBL" id="QGGR01000002">
    <property type="protein sequence ID" value="PWK51267.1"/>
    <property type="molecule type" value="Genomic_DNA"/>
</dbReference>
<dbReference type="SUPFAM" id="SSF53474">
    <property type="entry name" value="alpha/beta-Hydrolases"/>
    <property type="match status" value="1"/>
</dbReference>
<organism evidence="5 6">
    <name type="scientific">Actinoplanes xinjiangensis</name>
    <dbReference type="NCBI Taxonomy" id="512350"/>
    <lineage>
        <taxon>Bacteria</taxon>
        <taxon>Bacillati</taxon>
        <taxon>Actinomycetota</taxon>
        <taxon>Actinomycetes</taxon>
        <taxon>Micromonosporales</taxon>
        <taxon>Micromonosporaceae</taxon>
        <taxon>Actinoplanes</taxon>
    </lineage>
</organism>
<gene>
    <name evidence="5" type="ORF">BC793_102295</name>
</gene>
<keyword evidence="6" id="KW-1185">Reference proteome</keyword>
<evidence type="ECO:0000259" key="3">
    <source>
        <dbReference type="Pfam" id="PF00561"/>
    </source>
</evidence>
<dbReference type="InterPro" id="IPR051601">
    <property type="entry name" value="Serine_prot/Carboxylest_S33"/>
</dbReference>
<name>A0A316G9V2_9ACTN</name>